<comment type="caution">
    <text evidence="2">The sequence shown here is derived from an EMBL/GenBank/DDBJ whole genome shotgun (WGS) entry which is preliminary data.</text>
</comment>
<protein>
    <submittedName>
        <fullName evidence="2">19325_t:CDS:1</fullName>
    </submittedName>
</protein>
<keyword evidence="3" id="KW-1185">Reference proteome</keyword>
<keyword evidence="1" id="KW-0175">Coiled coil</keyword>
<gene>
    <name evidence="2" type="ORF">FWILDA_LOCUS7142</name>
</gene>
<dbReference type="Proteomes" id="UP001153678">
    <property type="component" value="Unassembled WGS sequence"/>
</dbReference>
<reference evidence="2" key="1">
    <citation type="submission" date="2022-08" db="EMBL/GenBank/DDBJ databases">
        <authorList>
            <person name="Kallberg Y."/>
            <person name="Tangrot J."/>
            <person name="Rosling A."/>
        </authorList>
    </citation>
    <scope>NUCLEOTIDE SEQUENCE</scope>
    <source>
        <strain evidence="2">Wild A</strain>
    </source>
</reference>
<name>A0A9W4SPA4_9GLOM</name>
<accession>A0A9W4SPA4</accession>
<dbReference type="AlphaFoldDB" id="A0A9W4SPA4"/>
<organism evidence="2 3">
    <name type="scientific">Funneliformis geosporum</name>
    <dbReference type="NCBI Taxonomy" id="1117311"/>
    <lineage>
        <taxon>Eukaryota</taxon>
        <taxon>Fungi</taxon>
        <taxon>Fungi incertae sedis</taxon>
        <taxon>Mucoromycota</taxon>
        <taxon>Glomeromycotina</taxon>
        <taxon>Glomeromycetes</taxon>
        <taxon>Glomerales</taxon>
        <taxon>Glomeraceae</taxon>
        <taxon>Funneliformis</taxon>
    </lineage>
</organism>
<evidence type="ECO:0000256" key="1">
    <source>
        <dbReference type="SAM" id="Coils"/>
    </source>
</evidence>
<evidence type="ECO:0000313" key="3">
    <source>
        <dbReference type="Proteomes" id="UP001153678"/>
    </source>
</evidence>
<feature type="coiled-coil region" evidence="1">
    <location>
        <begin position="199"/>
        <end position="226"/>
    </location>
</feature>
<sequence length="254" mass="30111">MDEGKSFSKISDLNTRKFEQKREYEEKIQQLETNQNELKIKLKELDDEVWMEREEAEKALNTTMKWRKRQMFETVLKHDASMGKLLDRIDLLENNLAVKNQEIDWRNYLENKELPTLPERQKKNRLRKIKQLVNKDDEQECNFCFLDFDDPTNFNFDTAPAIHQMVARNTPDGYSDIVFICAKSTKPLSDKELISQSFSSRLENKTRELEEELTTTKEELNIEREEITKFHEIVSAHPSFLSMFDQFISCGINA</sequence>
<feature type="coiled-coil region" evidence="1">
    <location>
        <begin position="14"/>
        <end position="102"/>
    </location>
</feature>
<evidence type="ECO:0000313" key="2">
    <source>
        <dbReference type="EMBL" id="CAI2175535.1"/>
    </source>
</evidence>
<proteinExistence type="predicted"/>
<dbReference type="EMBL" id="CAMKVN010001377">
    <property type="protein sequence ID" value="CAI2175535.1"/>
    <property type="molecule type" value="Genomic_DNA"/>
</dbReference>